<comment type="caution">
    <text evidence="9">The sequence shown here is derived from an EMBL/GenBank/DDBJ whole genome shotgun (WGS) entry which is preliminary data.</text>
</comment>
<evidence type="ECO:0000256" key="1">
    <source>
        <dbReference type="ARBA" id="ARBA00004123"/>
    </source>
</evidence>
<evidence type="ECO:0000256" key="6">
    <source>
        <dbReference type="ARBA" id="ARBA00023242"/>
    </source>
</evidence>
<evidence type="ECO:0000256" key="2">
    <source>
        <dbReference type="ARBA" id="ARBA00006079"/>
    </source>
</evidence>
<keyword evidence="6" id="KW-0539">Nucleus</keyword>
<evidence type="ECO:0000313" key="9">
    <source>
        <dbReference type="EMBL" id="RZF48537.1"/>
    </source>
</evidence>
<dbReference type="GO" id="GO:0000978">
    <property type="term" value="F:RNA polymerase II cis-regulatory region sequence-specific DNA binding"/>
    <property type="evidence" value="ECO:0007669"/>
    <property type="project" value="TreeGrafter"/>
</dbReference>
<sequence>MLSVMGSHAPIAMDFSHPSEHAVLDLRKVKAKDEHHYITHQSDHEAASPTSFQPISPIPCYPSSTYFNHHMESSEDSSDRGSLSPPSSLSTSFPTIMAPGLIAPVVNRSGKPTRPFKAYPKDPLTLPALSTAEAILGHASNEAYAEFRRRLLPQLQSVSNSATYAKMKRPVSPKKVPGDDQKPSSSCTESSGKDAAYWERRRKNNEAAKRSRDARRAKEDEIAIRAAFLEQENIQLKYENASLRNEAAKLRCLLYNR</sequence>
<feature type="region of interest" description="Disordered" evidence="7">
    <location>
        <begin position="35"/>
        <end position="54"/>
    </location>
</feature>
<keyword evidence="10" id="KW-1185">Reference proteome</keyword>
<dbReference type="InterPro" id="IPR040223">
    <property type="entry name" value="PAR_bZIP"/>
</dbReference>
<evidence type="ECO:0000259" key="8">
    <source>
        <dbReference type="PROSITE" id="PS50217"/>
    </source>
</evidence>
<organism evidence="9 10">
    <name type="scientific">Laodelphax striatellus</name>
    <name type="common">Small brown planthopper</name>
    <name type="synonym">Delphax striatella</name>
    <dbReference type="NCBI Taxonomy" id="195883"/>
    <lineage>
        <taxon>Eukaryota</taxon>
        <taxon>Metazoa</taxon>
        <taxon>Ecdysozoa</taxon>
        <taxon>Arthropoda</taxon>
        <taxon>Hexapoda</taxon>
        <taxon>Insecta</taxon>
        <taxon>Pterygota</taxon>
        <taxon>Neoptera</taxon>
        <taxon>Paraneoptera</taxon>
        <taxon>Hemiptera</taxon>
        <taxon>Auchenorrhyncha</taxon>
        <taxon>Fulgoroidea</taxon>
        <taxon>Delphacidae</taxon>
        <taxon>Criomorphinae</taxon>
        <taxon>Laodelphax</taxon>
    </lineage>
</organism>
<feature type="compositionally biased region" description="Basic and acidic residues" evidence="7">
    <location>
        <begin position="196"/>
        <end position="217"/>
    </location>
</feature>
<feature type="region of interest" description="Disordered" evidence="7">
    <location>
        <begin position="163"/>
        <end position="217"/>
    </location>
</feature>
<evidence type="ECO:0000313" key="10">
    <source>
        <dbReference type="Proteomes" id="UP000291343"/>
    </source>
</evidence>
<evidence type="ECO:0000256" key="4">
    <source>
        <dbReference type="ARBA" id="ARBA00023125"/>
    </source>
</evidence>
<evidence type="ECO:0000256" key="5">
    <source>
        <dbReference type="ARBA" id="ARBA00023163"/>
    </source>
</evidence>
<comment type="similarity">
    <text evidence="2">Belongs to the bZIP family. NFIL3 subfamily.</text>
</comment>
<proteinExistence type="inferred from homology"/>
<reference evidence="9 10" key="1">
    <citation type="journal article" date="2017" name="Gigascience">
        <title>Genome sequence of the small brown planthopper, Laodelphax striatellus.</title>
        <authorList>
            <person name="Zhu J."/>
            <person name="Jiang F."/>
            <person name="Wang X."/>
            <person name="Yang P."/>
            <person name="Bao Y."/>
            <person name="Zhao W."/>
            <person name="Wang W."/>
            <person name="Lu H."/>
            <person name="Wang Q."/>
            <person name="Cui N."/>
            <person name="Li J."/>
            <person name="Chen X."/>
            <person name="Luo L."/>
            <person name="Yu J."/>
            <person name="Kang L."/>
            <person name="Cui F."/>
        </authorList>
    </citation>
    <scope>NUCLEOTIDE SEQUENCE [LARGE SCALE GENOMIC DNA]</scope>
    <source>
        <strain evidence="9">Lst14</strain>
    </source>
</reference>
<keyword evidence="4" id="KW-0238">DNA-binding</keyword>
<dbReference type="SUPFAM" id="SSF57959">
    <property type="entry name" value="Leucine zipper domain"/>
    <property type="match status" value="1"/>
</dbReference>
<evidence type="ECO:0000256" key="7">
    <source>
        <dbReference type="SAM" id="MobiDB-lite"/>
    </source>
</evidence>
<feature type="compositionally biased region" description="Basic and acidic residues" evidence="7">
    <location>
        <begin position="69"/>
        <end position="79"/>
    </location>
</feature>
<feature type="domain" description="BZIP" evidence="8">
    <location>
        <begin position="194"/>
        <end position="257"/>
    </location>
</feature>
<dbReference type="GO" id="GO:0005634">
    <property type="term" value="C:nucleus"/>
    <property type="evidence" value="ECO:0007669"/>
    <property type="project" value="UniProtKB-SubCell"/>
</dbReference>
<dbReference type="GO" id="GO:0000981">
    <property type="term" value="F:DNA-binding transcription factor activity, RNA polymerase II-specific"/>
    <property type="evidence" value="ECO:0007669"/>
    <property type="project" value="TreeGrafter"/>
</dbReference>
<gene>
    <name evidence="9" type="ORF">LSTR_LSTR015031</name>
</gene>
<dbReference type="InParanoid" id="A0A482XSS3"/>
<dbReference type="EMBL" id="QKKF02001999">
    <property type="protein sequence ID" value="RZF48537.1"/>
    <property type="molecule type" value="Genomic_DNA"/>
</dbReference>
<dbReference type="PANTHER" id="PTHR11988:SF56">
    <property type="entry name" value="TRANSCRIPTION FACTOR CES-2"/>
    <property type="match status" value="1"/>
</dbReference>
<feature type="compositionally biased region" description="Basic and acidic residues" evidence="7">
    <location>
        <begin position="35"/>
        <end position="46"/>
    </location>
</feature>
<feature type="compositionally biased region" description="Low complexity" evidence="7">
    <location>
        <begin position="80"/>
        <end position="91"/>
    </location>
</feature>
<feature type="region of interest" description="Disordered" evidence="7">
    <location>
        <begin position="69"/>
        <end position="91"/>
    </location>
</feature>
<dbReference type="SMR" id="A0A482XSS3"/>
<dbReference type="CDD" id="cd14695">
    <property type="entry name" value="bZIP_HLF"/>
    <property type="match status" value="1"/>
</dbReference>
<dbReference type="STRING" id="195883.A0A482XSS3"/>
<dbReference type="Proteomes" id="UP000291343">
    <property type="component" value="Unassembled WGS sequence"/>
</dbReference>
<dbReference type="AlphaFoldDB" id="A0A482XSS3"/>
<keyword evidence="3" id="KW-0805">Transcription regulation</keyword>
<protein>
    <recommendedName>
        <fullName evidence="8">BZIP domain-containing protein</fullName>
    </recommendedName>
</protein>
<accession>A0A482XSS3</accession>
<dbReference type="Gene3D" id="1.20.5.170">
    <property type="match status" value="1"/>
</dbReference>
<dbReference type="FunFam" id="1.20.5.170:FF:000025">
    <property type="entry name" value="nuclear factor interleukin-3-regulated protein-like"/>
    <property type="match status" value="1"/>
</dbReference>
<dbReference type="SMART" id="SM00338">
    <property type="entry name" value="BRLZ"/>
    <property type="match status" value="1"/>
</dbReference>
<dbReference type="Pfam" id="PF07716">
    <property type="entry name" value="bZIP_2"/>
    <property type="match status" value="1"/>
</dbReference>
<keyword evidence="5" id="KW-0804">Transcription</keyword>
<dbReference type="InterPro" id="IPR046347">
    <property type="entry name" value="bZIP_sf"/>
</dbReference>
<dbReference type="PANTHER" id="PTHR11988">
    <property type="entry name" value="THYROTROPH EMBRYONIC FACTOR RELATED"/>
    <property type="match status" value="1"/>
</dbReference>
<dbReference type="PROSITE" id="PS50217">
    <property type="entry name" value="BZIP"/>
    <property type="match status" value="1"/>
</dbReference>
<name>A0A482XSS3_LAOST</name>
<evidence type="ECO:0000256" key="3">
    <source>
        <dbReference type="ARBA" id="ARBA00023015"/>
    </source>
</evidence>
<dbReference type="OrthoDB" id="361013at2759"/>
<comment type="subcellular location">
    <subcellularLocation>
        <location evidence="1">Nucleus</location>
    </subcellularLocation>
</comment>
<dbReference type="InterPro" id="IPR004827">
    <property type="entry name" value="bZIP"/>
</dbReference>